<accession>A0A3M0MSA1</accession>
<reference evidence="2 3" key="1">
    <citation type="submission" date="2018-07" db="EMBL/GenBank/DDBJ databases">
        <authorList>
            <person name="Zhang Y."/>
            <person name="Wang L."/>
            <person name="Ma S."/>
        </authorList>
    </citation>
    <scope>NUCLEOTIDE SEQUENCE [LARGE SCALE GENOMIC DNA]</scope>
    <source>
        <strain evidence="2 3">4-2</strain>
    </source>
</reference>
<evidence type="ECO:0000259" key="1">
    <source>
        <dbReference type="SMART" id="SM00829"/>
    </source>
</evidence>
<organism evidence="2 3">
    <name type="scientific">Paracoccus alkanivorans</name>
    <dbReference type="NCBI Taxonomy" id="2116655"/>
    <lineage>
        <taxon>Bacteria</taxon>
        <taxon>Pseudomonadati</taxon>
        <taxon>Pseudomonadota</taxon>
        <taxon>Alphaproteobacteria</taxon>
        <taxon>Rhodobacterales</taxon>
        <taxon>Paracoccaceae</taxon>
        <taxon>Paracoccus</taxon>
    </lineage>
</organism>
<dbReference type="InterPro" id="IPR013154">
    <property type="entry name" value="ADH-like_N"/>
</dbReference>
<dbReference type="SUPFAM" id="SSF51735">
    <property type="entry name" value="NAD(P)-binding Rossmann-fold domains"/>
    <property type="match status" value="1"/>
</dbReference>
<dbReference type="PANTHER" id="PTHR43677">
    <property type="entry name" value="SHORT-CHAIN DEHYDROGENASE/REDUCTASE"/>
    <property type="match status" value="1"/>
</dbReference>
<dbReference type="CDD" id="cd08241">
    <property type="entry name" value="QOR1"/>
    <property type="match status" value="1"/>
</dbReference>
<proteinExistence type="predicted"/>
<dbReference type="RefSeq" id="WP_122112892.1">
    <property type="nucleotide sequence ID" value="NZ_QOKZ01000005.1"/>
</dbReference>
<dbReference type="Pfam" id="PF00107">
    <property type="entry name" value="ADH_zinc_N"/>
    <property type="match status" value="1"/>
</dbReference>
<sequence length="322" mass="33993">MPDRYSIAKVNAFGEDPIIEHTPAPRRAQGEVLLRVRCAALNFADLLKAKGQYQERAEPPFIPGLEGAGEVLEAPENSEFAPGDRVAICHPGTMAEVISAPQTACLKMPGRMSFEQAAGFQIAYGTSHLALTMRADLKEGETLAVLGAAGGVGLTAVEIGRALGARVIGIARGAGKLQAIRDAGAEQVIDSAECADLKAALRELGGVDVVYDPVGGAPGEAAFGALRRGGRFLVIGFAGGRTPDLPLNHALVKNIAIHGLYWGGYDSLNPAARRNSLSQLFQLFDAGKLFPVADEALPLSRIAEGYEMLRSRRAIGKILIYP</sequence>
<feature type="domain" description="Enoyl reductase (ER)" evidence="1">
    <location>
        <begin position="14"/>
        <end position="320"/>
    </location>
</feature>
<dbReference type="SUPFAM" id="SSF50129">
    <property type="entry name" value="GroES-like"/>
    <property type="match status" value="1"/>
</dbReference>
<evidence type="ECO:0000313" key="2">
    <source>
        <dbReference type="EMBL" id="RMC34187.1"/>
    </source>
</evidence>
<protein>
    <submittedName>
        <fullName evidence="2">NADPH:quinone oxidoreductase family protein</fullName>
    </submittedName>
</protein>
<dbReference type="InterPro" id="IPR011032">
    <property type="entry name" value="GroES-like_sf"/>
</dbReference>
<dbReference type="PANTHER" id="PTHR43677:SF4">
    <property type="entry name" value="QUINONE OXIDOREDUCTASE-LIKE PROTEIN 2"/>
    <property type="match status" value="1"/>
</dbReference>
<name>A0A3M0MSA1_9RHOB</name>
<dbReference type="EMBL" id="QOKZ01000005">
    <property type="protein sequence ID" value="RMC34187.1"/>
    <property type="molecule type" value="Genomic_DNA"/>
</dbReference>
<dbReference type="SMART" id="SM00829">
    <property type="entry name" value="PKS_ER"/>
    <property type="match status" value="1"/>
</dbReference>
<dbReference type="InterPro" id="IPR051397">
    <property type="entry name" value="Zn-ADH-like_protein"/>
</dbReference>
<dbReference type="InterPro" id="IPR020843">
    <property type="entry name" value="ER"/>
</dbReference>
<keyword evidence="3" id="KW-1185">Reference proteome</keyword>
<dbReference type="InterPro" id="IPR036291">
    <property type="entry name" value="NAD(P)-bd_dom_sf"/>
</dbReference>
<dbReference type="AlphaFoldDB" id="A0A3M0MSA1"/>
<dbReference type="Proteomes" id="UP000273516">
    <property type="component" value="Unassembled WGS sequence"/>
</dbReference>
<dbReference type="Gene3D" id="3.40.50.720">
    <property type="entry name" value="NAD(P)-binding Rossmann-like Domain"/>
    <property type="match status" value="1"/>
</dbReference>
<evidence type="ECO:0000313" key="3">
    <source>
        <dbReference type="Proteomes" id="UP000273516"/>
    </source>
</evidence>
<gene>
    <name evidence="2" type="ORF">C9E81_13505</name>
</gene>
<dbReference type="InterPro" id="IPR013149">
    <property type="entry name" value="ADH-like_C"/>
</dbReference>
<comment type="caution">
    <text evidence="2">The sequence shown here is derived from an EMBL/GenBank/DDBJ whole genome shotgun (WGS) entry which is preliminary data.</text>
</comment>
<dbReference type="OrthoDB" id="4190732at2"/>
<dbReference type="Pfam" id="PF08240">
    <property type="entry name" value="ADH_N"/>
    <property type="match status" value="1"/>
</dbReference>
<dbReference type="Gene3D" id="3.90.180.10">
    <property type="entry name" value="Medium-chain alcohol dehydrogenases, catalytic domain"/>
    <property type="match status" value="1"/>
</dbReference>
<dbReference type="GO" id="GO:0016491">
    <property type="term" value="F:oxidoreductase activity"/>
    <property type="evidence" value="ECO:0007669"/>
    <property type="project" value="InterPro"/>
</dbReference>